<sequence length="202" mass="22063">MGRKGQVSLEFLFVFAIMMILLAYSINNVTFKEGSTSVENLRIQVALEEKSLANAISNTINQVYAQGPGAKATGYVRVNYLRDPQMLEKATGVKSPKVFITYENGPLITINGTGSTVVLAGPDKNAFWSESMYKKILSSNSSIWSPKGSVNVDSKTAYGLEINPNDLPPTLRIVVEWNPDAPEGWKFNSTTGEIRINIKPGG</sequence>
<dbReference type="InterPro" id="IPR007166">
    <property type="entry name" value="Class3_signal_pept_motif"/>
</dbReference>
<organism evidence="2 3">
    <name type="scientific">Thermococcus waiotapuensis</name>
    <dbReference type="NCBI Taxonomy" id="90909"/>
    <lineage>
        <taxon>Archaea</taxon>
        <taxon>Methanobacteriati</taxon>
        <taxon>Methanobacteriota</taxon>
        <taxon>Thermococci</taxon>
        <taxon>Thermococcales</taxon>
        <taxon>Thermococcaceae</taxon>
        <taxon>Thermococcus</taxon>
    </lineage>
</organism>
<dbReference type="Proteomes" id="UP001245683">
    <property type="component" value="Unassembled WGS sequence"/>
</dbReference>
<reference evidence="2 3" key="1">
    <citation type="submission" date="2023-08" db="EMBL/GenBank/DDBJ databases">
        <title>Draft genome sequence of Thermococcus waiotapuensis WT1T, a thermophilic sulphur-dependent archaeon from order Thermococcales.</title>
        <authorList>
            <person name="Manners S.H."/>
            <person name="Carere C.R."/>
            <person name="Dhami M.K."/>
            <person name="Dobson R.C.J."/>
            <person name="Stott M.B."/>
        </authorList>
    </citation>
    <scope>NUCLEOTIDE SEQUENCE [LARGE SCALE GENOMIC DNA]</scope>
    <source>
        <strain evidence="2 3">WT1</strain>
    </source>
</reference>
<keyword evidence="1" id="KW-0472">Membrane</keyword>
<dbReference type="EMBL" id="JAVDZE010000002">
    <property type="protein sequence ID" value="MDV3103931.1"/>
    <property type="molecule type" value="Genomic_DNA"/>
</dbReference>
<keyword evidence="1" id="KW-0812">Transmembrane</keyword>
<proteinExistence type="predicted"/>
<evidence type="ECO:0000256" key="1">
    <source>
        <dbReference type="SAM" id="Phobius"/>
    </source>
</evidence>
<gene>
    <name evidence="2" type="ORF">RBI02_05145</name>
</gene>
<accession>A0AAE4NV75</accession>
<protein>
    <submittedName>
        <fullName evidence="2">Class III signal peptide-containing protein</fullName>
    </submittedName>
</protein>
<comment type="caution">
    <text evidence="2">The sequence shown here is derived from an EMBL/GenBank/DDBJ whole genome shotgun (WGS) entry which is preliminary data.</text>
</comment>
<evidence type="ECO:0000313" key="3">
    <source>
        <dbReference type="Proteomes" id="UP001245683"/>
    </source>
</evidence>
<feature type="transmembrane region" description="Helical" evidence="1">
    <location>
        <begin position="7"/>
        <end position="26"/>
    </location>
</feature>
<dbReference type="Pfam" id="PF04021">
    <property type="entry name" value="Class_IIIsignal"/>
    <property type="match status" value="1"/>
</dbReference>
<keyword evidence="1" id="KW-1133">Transmembrane helix</keyword>
<name>A0AAE4NV75_9EURY</name>
<dbReference type="RefSeq" id="WP_315341488.1">
    <property type="nucleotide sequence ID" value="NZ_JAVDZE010000002.1"/>
</dbReference>
<evidence type="ECO:0000313" key="2">
    <source>
        <dbReference type="EMBL" id="MDV3103931.1"/>
    </source>
</evidence>
<dbReference type="AlphaFoldDB" id="A0AAE4NV75"/>
<keyword evidence="3" id="KW-1185">Reference proteome</keyword>